<dbReference type="Gene3D" id="3.30.360.10">
    <property type="entry name" value="Dihydrodipicolinate Reductase, domain 2"/>
    <property type="match status" value="1"/>
</dbReference>
<feature type="domain" description="Gfo/Idh/MocA-like oxidoreductase C-terminal" evidence="4">
    <location>
        <begin position="140"/>
        <end position="345"/>
    </location>
</feature>
<evidence type="ECO:0000256" key="1">
    <source>
        <dbReference type="ARBA" id="ARBA00010928"/>
    </source>
</evidence>
<feature type="domain" description="Gfo/Idh/MocA-like oxidoreductase N-terminal" evidence="3">
    <location>
        <begin position="12"/>
        <end position="126"/>
    </location>
</feature>
<dbReference type="InterPro" id="IPR004104">
    <property type="entry name" value="Gfo/Idh/MocA-like_OxRdtase_C"/>
</dbReference>
<keyword evidence="2" id="KW-0560">Oxidoreductase</keyword>
<dbReference type="Pfam" id="PF02894">
    <property type="entry name" value="GFO_IDH_MocA_C"/>
    <property type="match status" value="1"/>
</dbReference>
<evidence type="ECO:0000313" key="6">
    <source>
        <dbReference type="Proteomes" id="UP001430796"/>
    </source>
</evidence>
<dbReference type="Proteomes" id="UP001430796">
    <property type="component" value="Unassembled WGS sequence"/>
</dbReference>
<evidence type="ECO:0000259" key="3">
    <source>
        <dbReference type="Pfam" id="PF01408"/>
    </source>
</evidence>
<dbReference type="InterPro" id="IPR036291">
    <property type="entry name" value="NAD(P)-bd_dom_sf"/>
</dbReference>
<keyword evidence="6" id="KW-1185">Reference proteome</keyword>
<protein>
    <submittedName>
        <fullName evidence="5">Oxidoreductase</fullName>
    </submittedName>
</protein>
<dbReference type="Pfam" id="PF01408">
    <property type="entry name" value="GFO_IDH_MocA"/>
    <property type="match status" value="1"/>
</dbReference>
<dbReference type="RefSeq" id="WP_237053035.1">
    <property type="nucleotide sequence ID" value="NZ_JAKJPO010000001.1"/>
</dbReference>
<dbReference type="PANTHER" id="PTHR43708:SF5">
    <property type="entry name" value="CONSERVED EXPRESSED OXIDOREDUCTASE (EUROFUNG)-RELATED"/>
    <property type="match status" value="1"/>
</dbReference>
<comment type="similarity">
    <text evidence="1">Belongs to the Gfo/Idh/MocA family.</text>
</comment>
<sequence>MPVAPSHTGPVRTALIGYGFAGRTFHAPLIRAVPGLALSVVASGDAAKVHAELPDVEVIGDPLRAIADPRVELVVIASPNDSHVALAQAALGAGKHVVVDKPFTLSLDDARELASLADECGRLLSVFQNRRWDSDFLAIRDAIDAGLVGEAMHLESRIERFRPQVRMRWREQAGPGSGLWWDLGPHLVDQALQLFGLPERVLGSFALQREGARTPDWAHVVLEHGGRRSVLHAGMLAAGGHSRFLLHGTGGSVVKPAADQQEAQLLAGVRPGDGEWGLDPDPLLLHDGSGTTRRIDAPRGDQSRYYAAVAGAVRGQAPNPVSPAQAVAVMAVLEAAIASAESGQAIAPALTDAEREAFTTG</sequence>
<comment type="caution">
    <text evidence="5">The sequence shown here is derived from an EMBL/GenBank/DDBJ whole genome shotgun (WGS) entry which is preliminary data.</text>
</comment>
<dbReference type="SUPFAM" id="SSF51735">
    <property type="entry name" value="NAD(P)-binding Rossmann-fold domains"/>
    <property type="match status" value="1"/>
</dbReference>
<dbReference type="PANTHER" id="PTHR43708">
    <property type="entry name" value="CONSERVED EXPRESSED OXIDOREDUCTASE (EUROFUNG)"/>
    <property type="match status" value="1"/>
</dbReference>
<accession>A0ABS9HRC3</accession>
<gene>
    <name evidence="5" type="ORF">L3V18_02600</name>
</gene>
<dbReference type="InterPro" id="IPR000683">
    <property type="entry name" value="Gfo/Idh/MocA-like_OxRdtase_N"/>
</dbReference>
<organism evidence="5 6">
    <name type="scientific">Marilutibacter chinensis</name>
    <dbReference type="NCBI Taxonomy" id="2912247"/>
    <lineage>
        <taxon>Bacteria</taxon>
        <taxon>Pseudomonadati</taxon>
        <taxon>Pseudomonadota</taxon>
        <taxon>Gammaproteobacteria</taxon>
        <taxon>Lysobacterales</taxon>
        <taxon>Lysobacteraceae</taxon>
        <taxon>Marilutibacter</taxon>
    </lineage>
</organism>
<evidence type="ECO:0000259" key="4">
    <source>
        <dbReference type="Pfam" id="PF02894"/>
    </source>
</evidence>
<dbReference type="EMBL" id="JAKJPO010000001">
    <property type="protein sequence ID" value="MCF7220682.1"/>
    <property type="molecule type" value="Genomic_DNA"/>
</dbReference>
<dbReference type="InterPro" id="IPR051317">
    <property type="entry name" value="Gfo/Idh/MocA_oxidoreduct"/>
</dbReference>
<evidence type="ECO:0000313" key="5">
    <source>
        <dbReference type="EMBL" id="MCF7220682.1"/>
    </source>
</evidence>
<reference evidence="6" key="1">
    <citation type="submission" date="2022-01" db="EMBL/GenBank/DDBJ databases">
        <title>Lysobacter chinensis sp. nov., a bacterium isolated from cow dung compost.</title>
        <authorList>
            <person name="Zhou L.Y."/>
        </authorList>
    </citation>
    <scope>NUCLEOTIDE SEQUENCE [LARGE SCALE GENOMIC DNA]</scope>
    <source>
        <strain evidence="6">TLK-CK17</strain>
    </source>
</reference>
<name>A0ABS9HRC3_9GAMM</name>
<evidence type="ECO:0000256" key="2">
    <source>
        <dbReference type="ARBA" id="ARBA00023002"/>
    </source>
</evidence>
<dbReference type="Gene3D" id="3.40.50.720">
    <property type="entry name" value="NAD(P)-binding Rossmann-like Domain"/>
    <property type="match status" value="1"/>
</dbReference>
<reference evidence="5 6" key="3">
    <citation type="submission" date="2022-01" db="EMBL/GenBank/DDBJ databases">
        <authorList>
            <person name="Zhou L.Y."/>
        </authorList>
    </citation>
    <scope>NUCLEOTIDE SEQUENCE [LARGE SCALE GENOMIC DNA]</scope>
    <source>
        <strain evidence="5 6">TLK-CK17</strain>
    </source>
</reference>
<reference evidence="5 6" key="2">
    <citation type="submission" date="2022-01" db="EMBL/GenBank/DDBJ databases">
        <title>Lysobacter chinensis sp. nov., a bacterium isolated from cow dung compost.</title>
        <authorList>
            <person name="Liu Y."/>
        </authorList>
    </citation>
    <scope>NUCLEOTIDE SEQUENCE [LARGE SCALE GENOMIC DNA]</scope>
    <source>
        <strain evidence="5 6">TLK-CK17</strain>
    </source>
</reference>
<proteinExistence type="inferred from homology"/>
<dbReference type="NCBIfam" id="NF008607">
    <property type="entry name" value="PRK11579.1"/>
    <property type="match status" value="1"/>
</dbReference>